<gene>
    <name evidence="1" type="ORF">AAF712_011821</name>
</gene>
<evidence type="ECO:0000313" key="2">
    <source>
        <dbReference type="Proteomes" id="UP001437256"/>
    </source>
</evidence>
<dbReference type="EMBL" id="JBBXMP010000138">
    <property type="protein sequence ID" value="KAL0061363.1"/>
    <property type="molecule type" value="Genomic_DNA"/>
</dbReference>
<sequence length="296" mass="32596">MTAEDQGWTSGGGHGTYHNGKTWFEASILRPTPVSSGPCSSQPLDVRSCGHKLAFPIPAAASSHFLQHGLRFVTKNDGTSIVWKVHDCKTAHGLAEYVCTWLIGEKLDLSEEMEGVGCGEGDGDGFVGTLQPGDRIVLWGRAQLICTVLIQCVGWIINFEKASIAINYDLFAPGKTSELDSDTQPHVRGDFPKPVSTHDELEEIPSIEDHGRTFSQVLSTTTDCHSLSTCLDDEEETILWAPQMKITPRKPRFPLVEEPELPAVEGGNNTSTVEEWKQDDRRVTGRFPFVEESEDD</sequence>
<comment type="caution">
    <text evidence="1">The sequence shown here is derived from an EMBL/GenBank/DDBJ whole genome shotgun (WGS) entry which is preliminary data.</text>
</comment>
<proteinExistence type="predicted"/>
<evidence type="ECO:0000313" key="1">
    <source>
        <dbReference type="EMBL" id="KAL0061363.1"/>
    </source>
</evidence>
<organism evidence="1 2">
    <name type="scientific">Marasmius tenuissimus</name>
    <dbReference type="NCBI Taxonomy" id="585030"/>
    <lineage>
        <taxon>Eukaryota</taxon>
        <taxon>Fungi</taxon>
        <taxon>Dikarya</taxon>
        <taxon>Basidiomycota</taxon>
        <taxon>Agaricomycotina</taxon>
        <taxon>Agaricomycetes</taxon>
        <taxon>Agaricomycetidae</taxon>
        <taxon>Agaricales</taxon>
        <taxon>Marasmiineae</taxon>
        <taxon>Marasmiaceae</taxon>
        <taxon>Marasmius</taxon>
    </lineage>
</organism>
<protein>
    <submittedName>
        <fullName evidence="1">Uncharacterized protein</fullName>
    </submittedName>
</protein>
<reference evidence="1 2" key="1">
    <citation type="submission" date="2024-05" db="EMBL/GenBank/DDBJ databases">
        <title>A draft genome resource for the thread blight pathogen Marasmius tenuissimus strain MS-2.</title>
        <authorList>
            <person name="Yulfo-Soto G.E."/>
            <person name="Baruah I.K."/>
            <person name="Amoako-Attah I."/>
            <person name="Bukari Y."/>
            <person name="Meinhardt L.W."/>
            <person name="Bailey B.A."/>
            <person name="Cohen S.P."/>
        </authorList>
    </citation>
    <scope>NUCLEOTIDE SEQUENCE [LARGE SCALE GENOMIC DNA]</scope>
    <source>
        <strain evidence="1 2">MS-2</strain>
    </source>
</reference>
<name>A0ABR2ZJ54_9AGAR</name>
<dbReference type="Proteomes" id="UP001437256">
    <property type="component" value="Unassembled WGS sequence"/>
</dbReference>
<keyword evidence="2" id="KW-1185">Reference proteome</keyword>
<accession>A0ABR2ZJ54</accession>